<proteinExistence type="predicted"/>
<comment type="caution">
    <text evidence="1">The sequence shown here is derived from an EMBL/GenBank/DDBJ whole genome shotgun (WGS) entry which is preliminary data.</text>
</comment>
<name>A0ABR9J1J4_RHIVS</name>
<accession>A0ABR9J1J4</accession>
<dbReference type="RefSeq" id="WP_192732956.1">
    <property type="nucleotide sequence ID" value="NZ_BAAAVL010000015.1"/>
</dbReference>
<organism evidence="1 2">
    <name type="scientific">Rhizobium viscosum</name>
    <name type="common">Arthrobacter viscosus</name>
    <dbReference type="NCBI Taxonomy" id="1673"/>
    <lineage>
        <taxon>Bacteria</taxon>
        <taxon>Pseudomonadati</taxon>
        <taxon>Pseudomonadota</taxon>
        <taxon>Alphaproteobacteria</taxon>
        <taxon>Hyphomicrobiales</taxon>
        <taxon>Rhizobiaceae</taxon>
        <taxon>Rhizobium/Agrobacterium group</taxon>
        <taxon>Rhizobium</taxon>
    </lineage>
</organism>
<dbReference type="Proteomes" id="UP000620262">
    <property type="component" value="Unassembled WGS sequence"/>
</dbReference>
<evidence type="ECO:0000313" key="2">
    <source>
        <dbReference type="Proteomes" id="UP000620262"/>
    </source>
</evidence>
<sequence length="124" mass="13388">MAAGRSRFAWMNAVLTVLVTLAILFAPMAGAMAMQCHERPVHTRHGIEQTLIQKDAGTSLQGGLRTPDHKSCCAVSCGFCLVFMNIDKTEAPADRGFFLRFAWGDQIGSGLTLPPMLGPPRLSV</sequence>
<evidence type="ECO:0008006" key="3">
    <source>
        <dbReference type="Google" id="ProtNLM"/>
    </source>
</evidence>
<dbReference type="EMBL" id="JADBEC010000003">
    <property type="protein sequence ID" value="MBE1509351.1"/>
    <property type="molecule type" value="Genomic_DNA"/>
</dbReference>
<keyword evidence="2" id="KW-1185">Reference proteome</keyword>
<reference evidence="1 2" key="1">
    <citation type="submission" date="2020-10" db="EMBL/GenBank/DDBJ databases">
        <title>Sequencing the genomes of 1000 actinobacteria strains.</title>
        <authorList>
            <person name="Klenk H.-P."/>
        </authorList>
    </citation>
    <scope>NUCLEOTIDE SEQUENCE [LARGE SCALE GENOMIC DNA]</scope>
    <source>
        <strain evidence="1 2">DSM 7307</strain>
    </source>
</reference>
<gene>
    <name evidence="1" type="ORF">H4W29_006598</name>
</gene>
<evidence type="ECO:0000313" key="1">
    <source>
        <dbReference type="EMBL" id="MBE1509351.1"/>
    </source>
</evidence>
<protein>
    <recommendedName>
        <fullName evidence="3">DUF2946 domain-containing protein</fullName>
    </recommendedName>
</protein>